<dbReference type="OrthoDB" id="121597at2"/>
<dbReference type="InterPro" id="IPR007712">
    <property type="entry name" value="RelE/ParE_toxin"/>
</dbReference>
<dbReference type="Gene3D" id="3.30.2310.20">
    <property type="entry name" value="RelE-like"/>
    <property type="match status" value="1"/>
</dbReference>
<reference evidence="4" key="1">
    <citation type="submission" date="2017-09" db="EMBL/GenBank/DDBJ databases">
        <authorList>
            <person name="Regsiter A."/>
            <person name="William W."/>
        </authorList>
    </citation>
    <scope>NUCLEOTIDE SEQUENCE [LARGE SCALE GENOMIC DNA]</scope>
    <source>
        <strain evidence="4">500-1</strain>
    </source>
</reference>
<dbReference type="SUPFAM" id="SSF143011">
    <property type="entry name" value="RelE-like"/>
    <property type="match status" value="1"/>
</dbReference>
<dbReference type="PANTHER" id="PTHR33755">
    <property type="entry name" value="TOXIN PARE1-RELATED"/>
    <property type="match status" value="1"/>
</dbReference>
<dbReference type="PANTHER" id="PTHR33755:SF7">
    <property type="entry name" value="TOXIN MODULE OF TOXIN-ANTITOXIN SYSTEM RELE_STBE FAMILY"/>
    <property type="match status" value="1"/>
</dbReference>
<dbReference type="Proteomes" id="UP000219215">
    <property type="component" value="Chromosome DPRO"/>
</dbReference>
<dbReference type="InterPro" id="IPR035093">
    <property type="entry name" value="RelE/ParE_toxin_dom_sf"/>
</dbReference>
<dbReference type="InterPro" id="IPR051803">
    <property type="entry name" value="TA_system_RelE-like_toxin"/>
</dbReference>
<protein>
    <submittedName>
        <fullName evidence="3">Plasmid stabilization system</fullName>
    </submittedName>
</protein>
<dbReference type="AlphaFoldDB" id="A0A2C8F976"/>
<evidence type="ECO:0000313" key="4">
    <source>
        <dbReference type="Proteomes" id="UP000219215"/>
    </source>
</evidence>
<dbReference type="RefSeq" id="WP_097011921.1">
    <property type="nucleotide sequence ID" value="NZ_LT907975.1"/>
</dbReference>
<keyword evidence="2" id="KW-1277">Toxin-antitoxin system</keyword>
<sequence>MQIRFSPESVQDLKRLHDFLAQHDPEVARTTVLNLKAAINRFAEMPHIGHPLEEIEGVREFVFGRYIVRYHVKEEVVYILRFWHSKESR</sequence>
<organism evidence="3 4">
    <name type="scientific">Pseudodesulfovibrio profundus</name>
    <dbReference type="NCBI Taxonomy" id="57320"/>
    <lineage>
        <taxon>Bacteria</taxon>
        <taxon>Pseudomonadati</taxon>
        <taxon>Thermodesulfobacteriota</taxon>
        <taxon>Desulfovibrionia</taxon>
        <taxon>Desulfovibrionales</taxon>
        <taxon>Desulfovibrionaceae</taxon>
    </lineage>
</organism>
<name>A0A2C8F976_9BACT</name>
<accession>A0A2C8F976</accession>
<evidence type="ECO:0000256" key="1">
    <source>
        <dbReference type="ARBA" id="ARBA00006226"/>
    </source>
</evidence>
<dbReference type="KEGG" id="pprf:DPRO_2067"/>
<evidence type="ECO:0000256" key="2">
    <source>
        <dbReference type="ARBA" id="ARBA00022649"/>
    </source>
</evidence>
<keyword evidence="4" id="KW-1185">Reference proteome</keyword>
<proteinExistence type="inferred from homology"/>
<dbReference type="Pfam" id="PF05016">
    <property type="entry name" value="ParE_toxin"/>
    <property type="match status" value="1"/>
</dbReference>
<evidence type="ECO:0000313" key="3">
    <source>
        <dbReference type="EMBL" id="SOB58971.1"/>
    </source>
</evidence>
<dbReference type="EMBL" id="LT907975">
    <property type="protein sequence ID" value="SOB58971.1"/>
    <property type="molecule type" value="Genomic_DNA"/>
</dbReference>
<gene>
    <name evidence="3" type="ORF">DPRO_2067</name>
</gene>
<comment type="similarity">
    <text evidence="1">Belongs to the RelE toxin family.</text>
</comment>